<dbReference type="Proteomes" id="UP001180020">
    <property type="component" value="Unassembled WGS sequence"/>
</dbReference>
<name>A0AAV9F1V0_ACOCL</name>
<keyword evidence="2" id="KW-1185">Reference proteome</keyword>
<gene>
    <name evidence="1" type="ORF">QJS10_CPB04g01817</name>
</gene>
<evidence type="ECO:0000313" key="2">
    <source>
        <dbReference type="Proteomes" id="UP001180020"/>
    </source>
</evidence>
<reference evidence="1" key="1">
    <citation type="journal article" date="2023" name="Nat. Commun.">
        <title>Diploid and tetraploid genomes of Acorus and the evolution of monocots.</title>
        <authorList>
            <person name="Ma L."/>
            <person name="Liu K.W."/>
            <person name="Li Z."/>
            <person name="Hsiao Y.Y."/>
            <person name="Qi Y."/>
            <person name="Fu T."/>
            <person name="Tang G.D."/>
            <person name="Zhang D."/>
            <person name="Sun W.H."/>
            <person name="Liu D.K."/>
            <person name="Li Y."/>
            <person name="Chen G.Z."/>
            <person name="Liu X.D."/>
            <person name="Liao X.Y."/>
            <person name="Jiang Y.T."/>
            <person name="Yu X."/>
            <person name="Hao Y."/>
            <person name="Huang J."/>
            <person name="Zhao X.W."/>
            <person name="Ke S."/>
            <person name="Chen Y.Y."/>
            <person name="Wu W.L."/>
            <person name="Hsu J.L."/>
            <person name="Lin Y.F."/>
            <person name="Huang M.D."/>
            <person name="Li C.Y."/>
            <person name="Huang L."/>
            <person name="Wang Z.W."/>
            <person name="Zhao X."/>
            <person name="Zhong W.Y."/>
            <person name="Peng D.H."/>
            <person name="Ahmad S."/>
            <person name="Lan S."/>
            <person name="Zhang J.S."/>
            <person name="Tsai W.C."/>
            <person name="Van de Peer Y."/>
            <person name="Liu Z.J."/>
        </authorList>
    </citation>
    <scope>NUCLEOTIDE SEQUENCE</scope>
    <source>
        <strain evidence="1">CP</strain>
    </source>
</reference>
<protein>
    <submittedName>
        <fullName evidence="1">Uncharacterized protein</fullName>
    </submittedName>
</protein>
<evidence type="ECO:0000313" key="1">
    <source>
        <dbReference type="EMBL" id="KAK1319531.1"/>
    </source>
</evidence>
<comment type="caution">
    <text evidence="1">The sequence shown here is derived from an EMBL/GenBank/DDBJ whole genome shotgun (WGS) entry which is preliminary data.</text>
</comment>
<dbReference type="EMBL" id="JAUJYO010000004">
    <property type="protein sequence ID" value="KAK1319531.1"/>
    <property type="molecule type" value="Genomic_DNA"/>
</dbReference>
<reference evidence="1" key="2">
    <citation type="submission" date="2023-06" db="EMBL/GenBank/DDBJ databases">
        <authorList>
            <person name="Ma L."/>
            <person name="Liu K.-W."/>
            <person name="Li Z."/>
            <person name="Hsiao Y.-Y."/>
            <person name="Qi Y."/>
            <person name="Fu T."/>
            <person name="Tang G."/>
            <person name="Zhang D."/>
            <person name="Sun W.-H."/>
            <person name="Liu D.-K."/>
            <person name="Li Y."/>
            <person name="Chen G.-Z."/>
            <person name="Liu X.-D."/>
            <person name="Liao X.-Y."/>
            <person name="Jiang Y.-T."/>
            <person name="Yu X."/>
            <person name="Hao Y."/>
            <person name="Huang J."/>
            <person name="Zhao X.-W."/>
            <person name="Ke S."/>
            <person name="Chen Y.-Y."/>
            <person name="Wu W.-L."/>
            <person name="Hsu J.-L."/>
            <person name="Lin Y.-F."/>
            <person name="Huang M.-D."/>
            <person name="Li C.-Y."/>
            <person name="Huang L."/>
            <person name="Wang Z.-W."/>
            <person name="Zhao X."/>
            <person name="Zhong W.-Y."/>
            <person name="Peng D.-H."/>
            <person name="Ahmad S."/>
            <person name="Lan S."/>
            <person name="Zhang J.-S."/>
            <person name="Tsai W.-C."/>
            <person name="Van De Peer Y."/>
            <person name="Liu Z.-J."/>
        </authorList>
    </citation>
    <scope>NUCLEOTIDE SEQUENCE</scope>
    <source>
        <strain evidence="1">CP</strain>
        <tissue evidence="1">Leaves</tissue>
    </source>
</reference>
<accession>A0AAV9F1V0</accession>
<proteinExistence type="predicted"/>
<dbReference type="AlphaFoldDB" id="A0AAV9F1V0"/>
<sequence length="62" mass="7249">MDDDALSSNKVLVEDPPEMYLPGLIFHIVPEQRNILPIWKSWIAHDRKGENRAFLANRESFK</sequence>
<organism evidence="1 2">
    <name type="scientific">Acorus calamus</name>
    <name type="common">Sweet flag</name>
    <dbReference type="NCBI Taxonomy" id="4465"/>
    <lineage>
        <taxon>Eukaryota</taxon>
        <taxon>Viridiplantae</taxon>
        <taxon>Streptophyta</taxon>
        <taxon>Embryophyta</taxon>
        <taxon>Tracheophyta</taxon>
        <taxon>Spermatophyta</taxon>
        <taxon>Magnoliopsida</taxon>
        <taxon>Liliopsida</taxon>
        <taxon>Acoraceae</taxon>
        <taxon>Acorus</taxon>
    </lineage>
</organism>